<dbReference type="EMBL" id="CP098755">
    <property type="protein sequence ID" value="USG65944.1"/>
    <property type="molecule type" value="Genomic_DNA"/>
</dbReference>
<evidence type="ECO:0000256" key="1">
    <source>
        <dbReference type="ARBA" id="ARBA00011028"/>
    </source>
</evidence>
<protein>
    <submittedName>
        <fullName evidence="8">Zinc ABC transporter substrate-binding protein</fullName>
    </submittedName>
</protein>
<evidence type="ECO:0000256" key="5">
    <source>
        <dbReference type="SAM" id="Coils"/>
    </source>
</evidence>
<dbReference type="PANTHER" id="PTHR42953:SF3">
    <property type="entry name" value="HIGH-AFFINITY ZINC UPTAKE SYSTEM PROTEIN ZNUA"/>
    <property type="match status" value="1"/>
</dbReference>
<evidence type="ECO:0000313" key="9">
    <source>
        <dbReference type="Proteomes" id="UP001056500"/>
    </source>
</evidence>
<keyword evidence="3 7" id="KW-0732">Signal</keyword>
<dbReference type="InterPro" id="IPR050492">
    <property type="entry name" value="Bact_metal-bind_prot9"/>
</dbReference>
<accession>A0ABY4WKQ3</accession>
<dbReference type="Proteomes" id="UP001056500">
    <property type="component" value="Chromosome"/>
</dbReference>
<dbReference type="InterPro" id="IPR006127">
    <property type="entry name" value="ZnuA-like"/>
</dbReference>
<gene>
    <name evidence="8" type="ORF">NDK47_00885</name>
</gene>
<organism evidence="8 9">
    <name type="scientific">Brevibacillus ruminantium</name>
    <dbReference type="NCBI Taxonomy" id="2950604"/>
    <lineage>
        <taxon>Bacteria</taxon>
        <taxon>Bacillati</taxon>
        <taxon>Bacillota</taxon>
        <taxon>Bacilli</taxon>
        <taxon>Bacillales</taxon>
        <taxon>Paenibacillaceae</taxon>
        <taxon>Brevibacillus</taxon>
    </lineage>
</organism>
<feature type="coiled-coil region" evidence="5">
    <location>
        <begin position="211"/>
        <end position="257"/>
    </location>
</feature>
<keyword evidence="2 4" id="KW-0813">Transport</keyword>
<keyword evidence="5" id="KW-0175">Coiled coil</keyword>
<evidence type="ECO:0000313" key="8">
    <source>
        <dbReference type="EMBL" id="USG65944.1"/>
    </source>
</evidence>
<feature type="signal peptide" evidence="7">
    <location>
        <begin position="1"/>
        <end position="18"/>
    </location>
</feature>
<evidence type="ECO:0000256" key="7">
    <source>
        <dbReference type="SAM" id="SignalP"/>
    </source>
</evidence>
<keyword evidence="9" id="KW-1185">Reference proteome</keyword>
<evidence type="ECO:0000256" key="2">
    <source>
        <dbReference type="ARBA" id="ARBA00022448"/>
    </source>
</evidence>
<dbReference type="PRINTS" id="PR00690">
    <property type="entry name" value="ADHESNFAMILY"/>
</dbReference>
<sequence length="371" mass="40379">MKKTMLALLGVITAAAMAGCGAGTTANTTPQTSSDTTSKIKVFTTLYPLEYAAKRIAGDHAEVVNLVPPGVEPHDFEPTAKDMVALSGSDLFVYNGSGFEAWIDKAVENLDKNKTIAVNATEGLSLLEASGHDDHDHDHDHSHEGEAAEKGHDEHKEGSEAAGHDEHKEGSEAAGHADHKEEAKASEEHGHDHDHDHGDTDPHVWLDPTMLKAQAEKIKAALAEKDKANAEAYEKNYQQLAADLDQLDKDFKDMVRQSSKKEFLVSHSAFAYLAHRYGLEQVAISGINPASEPSPADMKRLVEYVKEHEISHVLFETLASPKVADVIAKEAKLQTGTLNPLEGLTEDEAKAGKDYLSIMKENLEMLRTVLK</sequence>
<dbReference type="RefSeq" id="WP_251873028.1">
    <property type="nucleotide sequence ID" value="NZ_CP098755.1"/>
</dbReference>
<reference evidence="8" key="1">
    <citation type="submission" date="2022-06" db="EMBL/GenBank/DDBJ databases">
        <title>Genome sequencing of Brevibacillus sp. BB3-R1.</title>
        <authorList>
            <person name="Heo J."/>
            <person name="Lee D."/>
            <person name="Won M."/>
            <person name="Han B.-H."/>
            <person name="Hong S.-B."/>
            <person name="Kwon S.-W."/>
        </authorList>
    </citation>
    <scope>NUCLEOTIDE SEQUENCE</scope>
    <source>
        <strain evidence="8">BB3-R1</strain>
    </source>
</reference>
<dbReference type="InterPro" id="IPR006129">
    <property type="entry name" value="AdhesinB"/>
</dbReference>
<feature type="compositionally biased region" description="Basic and acidic residues" evidence="6">
    <location>
        <begin position="130"/>
        <end position="204"/>
    </location>
</feature>
<dbReference type="PANTHER" id="PTHR42953">
    <property type="entry name" value="HIGH-AFFINITY ZINC UPTAKE SYSTEM PROTEIN ZNUA-RELATED"/>
    <property type="match status" value="1"/>
</dbReference>
<evidence type="ECO:0000256" key="3">
    <source>
        <dbReference type="ARBA" id="ARBA00022729"/>
    </source>
</evidence>
<dbReference type="InterPro" id="IPR006128">
    <property type="entry name" value="Lipoprotein_PsaA-like"/>
</dbReference>
<dbReference type="SUPFAM" id="SSF53807">
    <property type="entry name" value="Helical backbone' metal receptor"/>
    <property type="match status" value="1"/>
</dbReference>
<dbReference type="Pfam" id="PF01297">
    <property type="entry name" value="ZnuA"/>
    <property type="match status" value="1"/>
</dbReference>
<feature type="region of interest" description="Disordered" evidence="6">
    <location>
        <begin position="129"/>
        <end position="205"/>
    </location>
</feature>
<dbReference type="Gene3D" id="3.40.50.1980">
    <property type="entry name" value="Nitrogenase molybdenum iron protein domain"/>
    <property type="match status" value="3"/>
</dbReference>
<evidence type="ECO:0000256" key="4">
    <source>
        <dbReference type="RuleBase" id="RU003512"/>
    </source>
</evidence>
<name>A0ABY4WKQ3_9BACL</name>
<proteinExistence type="inferred from homology"/>
<dbReference type="PROSITE" id="PS51257">
    <property type="entry name" value="PROKAR_LIPOPROTEIN"/>
    <property type="match status" value="1"/>
</dbReference>
<dbReference type="PRINTS" id="PR00691">
    <property type="entry name" value="ADHESINB"/>
</dbReference>
<evidence type="ECO:0000256" key="6">
    <source>
        <dbReference type="SAM" id="MobiDB-lite"/>
    </source>
</evidence>
<comment type="similarity">
    <text evidence="1 4">Belongs to the bacterial solute-binding protein 9 family.</text>
</comment>
<feature type="chain" id="PRO_5046997501" evidence="7">
    <location>
        <begin position="19"/>
        <end position="371"/>
    </location>
</feature>